<evidence type="ECO:0000313" key="1">
    <source>
        <dbReference type="EMBL" id="AUX78878.1"/>
    </source>
</evidence>
<protein>
    <submittedName>
        <fullName evidence="1">Uncharacterized protein</fullName>
    </submittedName>
</protein>
<reference evidence="1 2" key="1">
    <citation type="submission" date="2017-10" db="EMBL/GenBank/DDBJ databases">
        <title>Analysis of the genome sequences of Rhizobium populations associated to common bean (phaseolus vulgaris).</title>
        <authorList>
            <person name="Bustos P."/>
            <person name="Santamaria R.I."/>
            <person name="Miranda-Sanchez F."/>
            <person name="Perez-Carrascal O."/>
            <person name="Juarez S."/>
            <person name="Lozano L."/>
            <person name="Martinez-Flores I."/>
            <person name="Vinuesa P."/>
            <person name="Martinez-Romero E."/>
            <person name="Cevallos M.A."/>
            <person name="Romero D."/>
            <person name="Davila G."/>
            <person name="Gonzalez V."/>
        </authorList>
    </citation>
    <scope>NUCLEOTIDE SEQUENCE [LARGE SCALE GENOMIC DNA]</scope>
    <source>
        <strain evidence="1 2">NXT3</strain>
        <plasmid evidence="2">Plasmid psfrenxt3b</plasmid>
    </source>
</reference>
<dbReference type="AlphaFoldDB" id="A0A2L0HBK0"/>
<organism evidence="1 2">
    <name type="scientific">Rhizobium fredii</name>
    <name type="common">Sinorhizobium fredii</name>
    <dbReference type="NCBI Taxonomy" id="380"/>
    <lineage>
        <taxon>Bacteria</taxon>
        <taxon>Pseudomonadati</taxon>
        <taxon>Pseudomonadota</taxon>
        <taxon>Alphaproteobacteria</taxon>
        <taxon>Hyphomicrobiales</taxon>
        <taxon>Rhizobiaceae</taxon>
        <taxon>Sinorhizobium/Ensifer group</taxon>
        <taxon>Sinorhizobium</taxon>
    </lineage>
</organism>
<proteinExistence type="predicted"/>
<gene>
    <name evidence="1" type="ORF">NXT3_PB00219</name>
</gene>
<keyword evidence="1" id="KW-0614">Plasmid</keyword>
<accession>A0A2L0HBK0</accession>
<geneLocation type="plasmid" evidence="2">
    <name>psfrenxt3b</name>
</geneLocation>
<name>A0A2L0HBK0_RHIFR</name>
<sequence>MAGLEPLSTNCALAARELCRQSACARDWITDLVVLDEEKRRRAAAEDLRTATVRY</sequence>
<evidence type="ECO:0000313" key="2">
    <source>
        <dbReference type="Proteomes" id="UP000239340"/>
    </source>
</evidence>
<dbReference type="Proteomes" id="UP000239340">
    <property type="component" value="Plasmid pSfreNXT3b"/>
</dbReference>
<dbReference type="EMBL" id="CP024309">
    <property type="protein sequence ID" value="AUX78878.1"/>
    <property type="molecule type" value="Genomic_DNA"/>
</dbReference>